<name>A0AAW2IJX5_9LAMI</name>
<proteinExistence type="predicted"/>
<reference evidence="3" key="1">
    <citation type="submission" date="2020-06" db="EMBL/GenBank/DDBJ databases">
        <authorList>
            <person name="Li T."/>
            <person name="Hu X."/>
            <person name="Zhang T."/>
            <person name="Song X."/>
            <person name="Zhang H."/>
            <person name="Dai N."/>
            <person name="Sheng W."/>
            <person name="Hou X."/>
            <person name="Wei L."/>
        </authorList>
    </citation>
    <scope>NUCLEOTIDE SEQUENCE</scope>
    <source>
        <strain evidence="3">G01</strain>
        <tissue evidence="3">Leaf</tissue>
    </source>
</reference>
<evidence type="ECO:0000259" key="2">
    <source>
        <dbReference type="Pfam" id="PF23209"/>
    </source>
</evidence>
<dbReference type="InterPro" id="IPR056511">
    <property type="entry name" value="IDM1_C"/>
</dbReference>
<accession>A0AAW2IJX5</accession>
<feature type="compositionally biased region" description="Polar residues" evidence="1">
    <location>
        <begin position="356"/>
        <end position="369"/>
    </location>
</feature>
<dbReference type="SUPFAM" id="SSF55729">
    <property type="entry name" value="Acyl-CoA N-acyltransferases (Nat)"/>
    <property type="match status" value="1"/>
</dbReference>
<comment type="caution">
    <text evidence="3">The sequence shown here is derived from an EMBL/GenBank/DDBJ whole genome shotgun (WGS) entry which is preliminary data.</text>
</comment>
<reference evidence="3" key="2">
    <citation type="journal article" date="2024" name="Plant">
        <title>Genomic evolution and insights into agronomic trait innovations of Sesamum species.</title>
        <authorList>
            <person name="Miao H."/>
            <person name="Wang L."/>
            <person name="Qu L."/>
            <person name="Liu H."/>
            <person name="Sun Y."/>
            <person name="Le M."/>
            <person name="Wang Q."/>
            <person name="Wei S."/>
            <person name="Zheng Y."/>
            <person name="Lin W."/>
            <person name="Duan Y."/>
            <person name="Cao H."/>
            <person name="Xiong S."/>
            <person name="Wang X."/>
            <person name="Wei L."/>
            <person name="Li C."/>
            <person name="Ma Q."/>
            <person name="Ju M."/>
            <person name="Zhao R."/>
            <person name="Li G."/>
            <person name="Mu C."/>
            <person name="Tian Q."/>
            <person name="Mei H."/>
            <person name="Zhang T."/>
            <person name="Gao T."/>
            <person name="Zhang H."/>
        </authorList>
    </citation>
    <scope>NUCLEOTIDE SEQUENCE</scope>
    <source>
        <strain evidence="3">G01</strain>
    </source>
</reference>
<dbReference type="PANTHER" id="PTHR46508:SF2">
    <property type="entry name" value="INCREASED DNA METHYLATION 1"/>
    <property type="match status" value="1"/>
</dbReference>
<dbReference type="EMBL" id="JACGWK010001801">
    <property type="protein sequence ID" value="KAL0282612.1"/>
    <property type="molecule type" value="Genomic_DNA"/>
</dbReference>
<gene>
    <name evidence="3" type="ORF">Sangu_2480800</name>
</gene>
<dbReference type="Pfam" id="PF23209">
    <property type="entry name" value="IDM1_C"/>
    <property type="match status" value="1"/>
</dbReference>
<protein>
    <submittedName>
        <fullName evidence="3">Increased DNA methylation 1</fullName>
    </submittedName>
</protein>
<evidence type="ECO:0000313" key="3">
    <source>
        <dbReference type="EMBL" id="KAL0282612.1"/>
    </source>
</evidence>
<organism evidence="3">
    <name type="scientific">Sesamum angustifolium</name>
    <dbReference type="NCBI Taxonomy" id="2727405"/>
    <lineage>
        <taxon>Eukaryota</taxon>
        <taxon>Viridiplantae</taxon>
        <taxon>Streptophyta</taxon>
        <taxon>Embryophyta</taxon>
        <taxon>Tracheophyta</taxon>
        <taxon>Spermatophyta</taxon>
        <taxon>Magnoliopsida</taxon>
        <taxon>eudicotyledons</taxon>
        <taxon>Gunneridae</taxon>
        <taxon>Pentapetalae</taxon>
        <taxon>asterids</taxon>
        <taxon>lamiids</taxon>
        <taxon>Lamiales</taxon>
        <taxon>Pedaliaceae</taxon>
        <taxon>Sesamum</taxon>
    </lineage>
</organism>
<feature type="domain" description="Increased DNA methylation 1 C-terminal" evidence="2">
    <location>
        <begin position="138"/>
        <end position="227"/>
    </location>
</feature>
<evidence type="ECO:0000256" key="1">
    <source>
        <dbReference type="SAM" id="MobiDB-lite"/>
    </source>
</evidence>
<dbReference type="PANTHER" id="PTHR46508">
    <property type="entry name" value="PHD FINGER FAMILY PROTEIN"/>
    <property type="match status" value="1"/>
</dbReference>
<dbReference type="InterPro" id="IPR016181">
    <property type="entry name" value="Acyl_CoA_acyltransferase"/>
</dbReference>
<sequence>MQVYAGLQSRIGLKNLLSDGFSWTLLRCIPGDQKVHSAPRVVALKAECNSKLAVAITIMEECFLPMVDIKTGVDMIPQVIYNWVVGAASFLMKDFKLFNWKNGYLYDANAGLSRHIFEKFRSSGRLLVLICGHKLLAKIHGVAVAELPLVATCSKNRRQGMCRRLINSIEELLKSLKVEKLVISAIPTLVETWTIGFGFQPLEEDEKQSLSKTNLMVFPGAVWLKKPLYENHTVQETSGELFSVDFSEHFSCCHVWSFDFSRNHIKEHPFVELESFGNLTLDSTEMEAYERGPTTEHAQLSDDYLRVQENNGEEGIHDGYLTNTQYCCEGNIMGIPQNHPPKLSLEEQDPPPPGSNPSIKETSTITPNTHGKPASVGPNKEKDSNILPNQPSKLDEQECRLLSDYNNSFVKEANLVSETSHDNTENMQSIEKQNSDVVFLNESDCGFLQYPVSNVSPEELVYVPPGGQLEVVCGAEADSMHVECRGKFVYM</sequence>
<dbReference type="AlphaFoldDB" id="A0AAW2IJX5"/>
<feature type="region of interest" description="Disordered" evidence="1">
    <location>
        <begin position="337"/>
        <end position="394"/>
    </location>
</feature>